<keyword evidence="3 4" id="KW-0326">Glycosidase</keyword>
<dbReference type="PANTHER" id="PTHR34135">
    <property type="entry name" value="LYSOZYME"/>
    <property type="match status" value="1"/>
</dbReference>
<dbReference type="InterPro" id="IPR002053">
    <property type="entry name" value="Glyco_hydro_25"/>
</dbReference>
<keyword evidence="7" id="KW-1185">Reference proteome</keyword>
<dbReference type="PROSITE" id="PS51904">
    <property type="entry name" value="GLYCOSYL_HYDROL_F25_2"/>
    <property type="match status" value="1"/>
</dbReference>
<comment type="caution">
    <text evidence="6">The sequence shown here is derived from an EMBL/GenBank/DDBJ whole genome shotgun (WGS) entry which is preliminary data.</text>
</comment>
<feature type="coiled-coil region" evidence="5">
    <location>
        <begin position="227"/>
        <end position="254"/>
    </location>
</feature>
<keyword evidence="5" id="KW-0175">Coiled coil</keyword>
<proteinExistence type="inferred from homology"/>
<dbReference type="RefSeq" id="WP_317980063.1">
    <property type="nucleotide sequence ID" value="NZ_BTCL01000007.1"/>
</dbReference>
<comment type="catalytic activity">
    <reaction evidence="4">
        <text>Hydrolysis of (1-&gt;4)-beta-linkages between N-acetylmuramic acid and N-acetyl-D-glucosamine residues in a peptidoglycan and between N-acetyl-D-glucosamine residues in chitodextrins.</text>
        <dbReference type="EC" id="3.2.1.17"/>
    </reaction>
</comment>
<dbReference type="PROSITE" id="PS00953">
    <property type="entry name" value="GLYCOSYL_HYDROL_F25_1"/>
    <property type="match status" value="1"/>
</dbReference>
<sequence length="322" mass="35292">MQGRTKGYAQGIDVSHYQGTIDWPKVAGDGITFAFVKATEGENYKDPTFLQNANGAAAAGLLVGAYHFLRATSSAAAKREAQYFYQTASQANNLLLPPVMDYETNSGNLSDASMSAVAKAFLEETERLFGVKPIFYTGNAFANHFDTSLGTYPLWIARYNASSPPDDAKAWTRWTFWQYSDGSSGGTLPSGTRKVSGISGNVDLNEYAGTEDDLLRAYAPEEDKPMTEAEKQQMEELQQRIAALETHVNISGNQTPPDWTKTSTSAAMKAGIITSVNDKGMPEFITIQMLYNAGLCNAELIKFFKEFSADTRKAIEDLLKKK</sequence>
<dbReference type="InterPro" id="IPR018077">
    <property type="entry name" value="Glyco_hydro_fam25_subgr"/>
</dbReference>
<gene>
    <name evidence="6" type="ORF">PghCCS26_24190</name>
</gene>
<accession>A0ABQ6NJM0</accession>
<evidence type="ECO:0000256" key="5">
    <source>
        <dbReference type="SAM" id="Coils"/>
    </source>
</evidence>
<dbReference type="Gene3D" id="3.20.20.80">
    <property type="entry name" value="Glycosidases"/>
    <property type="match status" value="1"/>
</dbReference>
<organism evidence="6 7">
    <name type="scientific">Paenibacillus glycanilyticus</name>
    <dbReference type="NCBI Taxonomy" id="126569"/>
    <lineage>
        <taxon>Bacteria</taxon>
        <taxon>Bacillati</taxon>
        <taxon>Bacillota</taxon>
        <taxon>Bacilli</taxon>
        <taxon>Bacillales</taxon>
        <taxon>Paenibacillaceae</taxon>
        <taxon>Paenibacillus</taxon>
    </lineage>
</organism>
<dbReference type="SMART" id="SM00641">
    <property type="entry name" value="Glyco_25"/>
    <property type="match status" value="1"/>
</dbReference>
<evidence type="ECO:0000256" key="3">
    <source>
        <dbReference type="ARBA" id="ARBA00023295"/>
    </source>
</evidence>
<reference evidence="6 7" key="1">
    <citation type="submission" date="2023-05" db="EMBL/GenBank/DDBJ databases">
        <title>Draft genome of Paenibacillus sp. CCS26.</title>
        <authorList>
            <person name="Akita H."/>
            <person name="Shinto Y."/>
            <person name="Kimura Z."/>
        </authorList>
    </citation>
    <scope>NUCLEOTIDE SEQUENCE [LARGE SCALE GENOMIC DNA]</scope>
    <source>
        <strain evidence="6 7">CCS26</strain>
    </source>
</reference>
<protein>
    <recommendedName>
        <fullName evidence="4">Lysozyme</fullName>
        <ecNumber evidence="4">3.2.1.17</ecNumber>
    </recommendedName>
</protein>
<evidence type="ECO:0000313" key="7">
    <source>
        <dbReference type="Proteomes" id="UP001285921"/>
    </source>
</evidence>
<evidence type="ECO:0000256" key="4">
    <source>
        <dbReference type="RuleBase" id="RU361176"/>
    </source>
</evidence>
<evidence type="ECO:0000313" key="6">
    <source>
        <dbReference type="EMBL" id="GMK45291.1"/>
    </source>
</evidence>
<evidence type="ECO:0000256" key="1">
    <source>
        <dbReference type="ARBA" id="ARBA00010646"/>
    </source>
</evidence>
<dbReference type="EMBL" id="BTCL01000007">
    <property type="protein sequence ID" value="GMK45291.1"/>
    <property type="molecule type" value="Genomic_DNA"/>
</dbReference>
<dbReference type="CDD" id="cd00599">
    <property type="entry name" value="GH25_muramidase"/>
    <property type="match status" value="1"/>
</dbReference>
<dbReference type="SUPFAM" id="SSF51445">
    <property type="entry name" value="(Trans)glycosidases"/>
    <property type="match status" value="1"/>
</dbReference>
<dbReference type="PANTHER" id="PTHR34135:SF2">
    <property type="entry name" value="LYSOZYME"/>
    <property type="match status" value="1"/>
</dbReference>
<name>A0ABQ6NJM0_9BACL</name>
<evidence type="ECO:0000256" key="2">
    <source>
        <dbReference type="ARBA" id="ARBA00022801"/>
    </source>
</evidence>
<comment type="similarity">
    <text evidence="1 4">Belongs to the glycosyl hydrolase 25 family.</text>
</comment>
<dbReference type="Proteomes" id="UP001285921">
    <property type="component" value="Unassembled WGS sequence"/>
</dbReference>
<keyword evidence="2 4" id="KW-0378">Hydrolase</keyword>
<dbReference type="Pfam" id="PF01183">
    <property type="entry name" value="Glyco_hydro_25"/>
    <property type="match status" value="1"/>
</dbReference>
<dbReference type="EC" id="3.2.1.17" evidence="4"/>
<dbReference type="InterPro" id="IPR017853">
    <property type="entry name" value="GH"/>
</dbReference>
<dbReference type="InterPro" id="IPR008270">
    <property type="entry name" value="Glyco_hydro_25_AS"/>
</dbReference>